<gene>
    <name evidence="3" type="ORF">HLH33_15805</name>
</gene>
<dbReference type="GO" id="GO:0016989">
    <property type="term" value="F:sigma factor antagonist activity"/>
    <property type="evidence" value="ECO:0007669"/>
    <property type="project" value="TreeGrafter"/>
</dbReference>
<accession>A0A7W4NHC2</accession>
<sequence length="235" mass="25327">MSDRPQIPGSDDDRYIVAGEYVLRLIPEEEAMRVEADPSMAPLIASWEQRLAPLLTVPAPVPPPADLWHRIARSTGIADRPVRSPRGSASWTRSIAFWRAATAGMSLAAVVLAGVILSRYRLEDRQARFVAALARADAQAGFVVSLAADGRLTITNSGRIRARSGRDLELWVLPDGEKTPRSLGVLRGEGNIAIRQKMTFTSAQFMITDEPSGGSSSGQVSGAILFAGRLSPLPQ</sequence>
<protein>
    <recommendedName>
        <fullName evidence="2">Anti-sigma K factor RskA C-terminal domain-containing protein</fullName>
    </recommendedName>
</protein>
<comment type="caution">
    <text evidence="3">The sequence shown here is derived from an EMBL/GenBank/DDBJ whole genome shotgun (WGS) entry which is preliminary data.</text>
</comment>
<dbReference type="InterPro" id="IPR051474">
    <property type="entry name" value="Anti-sigma-K/W_factor"/>
</dbReference>
<dbReference type="PANTHER" id="PTHR37461:SF1">
    <property type="entry name" value="ANTI-SIGMA-K FACTOR RSKA"/>
    <property type="match status" value="1"/>
</dbReference>
<dbReference type="GO" id="GO:0006417">
    <property type="term" value="P:regulation of translation"/>
    <property type="evidence" value="ECO:0007669"/>
    <property type="project" value="TreeGrafter"/>
</dbReference>
<evidence type="ECO:0000313" key="4">
    <source>
        <dbReference type="Proteomes" id="UP000550787"/>
    </source>
</evidence>
<dbReference type="Proteomes" id="UP000550787">
    <property type="component" value="Unassembled WGS sequence"/>
</dbReference>
<dbReference type="RefSeq" id="WP_183116370.1">
    <property type="nucleotide sequence ID" value="NZ_JABEQG010000041.1"/>
</dbReference>
<feature type="transmembrane region" description="Helical" evidence="1">
    <location>
        <begin position="96"/>
        <end position="118"/>
    </location>
</feature>
<reference evidence="3 4" key="1">
    <citation type="submission" date="2020-04" db="EMBL/GenBank/DDBJ databases">
        <title>Description of novel Gluconacetobacter.</title>
        <authorList>
            <person name="Sombolestani A."/>
        </authorList>
    </citation>
    <scope>NUCLEOTIDE SEQUENCE [LARGE SCALE GENOMIC DNA]</scope>
    <source>
        <strain evidence="3 4">LMG 7603</strain>
    </source>
</reference>
<organism evidence="3 4">
    <name type="scientific">Gluconacetobacter diazotrophicus</name>
    <name type="common">Acetobacter diazotrophicus</name>
    <dbReference type="NCBI Taxonomy" id="33996"/>
    <lineage>
        <taxon>Bacteria</taxon>
        <taxon>Pseudomonadati</taxon>
        <taxon>Pseudomonadota</taxon>
        <taxon>Alphaproteobacteria</taxon>
        <taxon>Acetobacterales</taxon>
        <taxon>Acetobacteraceae</taxon>
        <taxon>Gluconacetobacter</taxon>
    </lineage>
</organism>
<evidence type="ECO:0000313" key="3">
    <source>
        <dbReference type="EMBL" id="MBB2157752.1"/>
    </source>
</evidence>
<name>A0A7W4NHC2_GLUDI</name>
<dbReference type="Pfam" id="PF10099">
    <property type="entry name" value="RskA_C"/>
    <property type="match status" value="1"/>
</dbReference>
<keyword evidence="1" id="KW-0472">Membrane</keyword>
<keyword evidence="1" id="KW-0812">Transmembrane</keyword>
<keyword evidence="1" id="KW-1133">Transmembrane helix</keyword>
<feature type="domain" description="Anti-sigma K factor RskA C-terminal" evidence="2">
    <location>
        <begin position="106"/>
        <end position="216"/>
    </location>
</feature>
<evidence type="ECO:0000256" key="1">
    <source>
        <dbReference type="SAM" id="Phobius"/>
    </source>
</evidence>
<evidence type="ECO:0000259" key="2">
    <source>
        <dbReference type="Pfam" id="PF10099"/>
    </source>
</evidence>
<proteinExistence type="predicted"/>
<dbReference type="InterPro" id="IPR018764">
    <property type="entry name" value="RskA_C"/>
</dbReference>
<dbReference type="GO" id="GO:0005886">
    <property type="term" value="C:plasma membrane"/>
    <property type="evidence" value="ECO:0007669"/>
    <property type="project" value="InterPro"/>
</dbReference>
<dbReference type="EMBL" id="JABEQG010000041">
    <property type="protein sequence ID" value="MBB2157752.1"/>
    <property type="molecule type" value="Genomic_DNA"/>
</dbReference>
<dbReference type="AlphaFoldDB" id="A0A7W4NHC2"/>
<dbReference type="PANTHER" id="PTHR37461">
    <property type="entry name" value="ANTI-SIGMA-K FACTOR RSKA"/>
    <property type="match status" value="1"/>
</dbReference>